<dbReference type="InterPro" id="IPR051477">
    <property type="entry name" value="Expansin_CellWall"/>
</dbReference>
<evidence type="ECO:0000313" key="2">
    <source>
        <dbReference type="EMBL" id="KAF2273227.1"/>
    </source>
</evidence>
<dbReference type="GeneID" id="54547938"/>
<feature type="non-terminal residue" evidence="2">
    <location>
        <position position="107"/>
    </location>
</feature>
<gene>
    <name evidence="2" type="ORF">EI97DRAFT_344314</name>
</gene>
<dbReference type="PANTHER" id="PTHR31836">
    <property type="match status" value="1"/>
</dbReference>
<dbReference type="SUPFAM" id="SSF50685">
    <property type="entry name" value="Barwin-like endoglucanases"/>
    <property type="match status" value="1"/>
</dbReference>
<dbReference type="EMBL" id="ML986512">
    <property type="protein sequence ID" value="KAF2273227.1"/>
    <property type="molecule type" value="Genomic_DNA"/>
</dbReference>
<dbReference type="PANTHER" id="PTHR31836:SF28">
    <property type="entry name" value="SRCR DOMAIN-CONTAINING PROTEIN-RELATED"/>
    <property type="match status" value="1"/>
</dbReference>
<dbReference type="Proteomes" id="UP000800097">
    <property type="component" value="Unassembled WGS sequence"/>
</dbReference>
<sequence length="107" mass="11121">KTGDMTIYNTQNGAGACGYTLSDDVGSAALSAAIWGNDVWGSADNINGNPICSKSVTVSYNGKSITVPVKDRCPVCAANDVDLTPAAWNYLTGNAAPGREKVTWTFS</sequence>
<organism evidence="2 3">
    <name type="scientific">Westerdykella ornata</name>
    <dbReference type="NCBI Taxonomy" id="318751"/>
    <lineage>
        <taxon>Eukaryota</taxon>
        <taxon>Fungi</taxon>
        <taxon>Dikarya</taxon>
        <taxon>Ascomycota</taxon>
        <taxon>Pezizomycotina</taxon>
        <taxon>Dothideomycetes</taxon>
        <taxon>Pleosporomycetidae</taxon>
        <taxon>Pleosporales</taxon>
        <taxon>Sporormiaceae</taxon>
        <taxon>Westerdykella</taxon>
    </lineage>
</organism>
<reference evidence="2" key="1">
    <citation type="journal article" date="2020" name="Stud. Mycol.">
        <title>101 Dothideomycetes genomes: a test case for predicting lifestyles and emergence of pathogens.</title>
        <authorList>
            <person name="Haridas S."/>
            <person name="Albert R."/>
            <person name="Binder M."/>
            <person name="Bloem J."/>
            <person name="Labutti K."/>
            <person name="Salamov A."/>
            <person name="Andreopoulos B."/>
            <person name="Baker S."/>
            <person name="Barry K."/>
            <person name="Bills G."/>
            <person name="Bluhm B."/>
            <person name="Cannon C."/>
            <person name="Castanera R."/>
            <person name="Culley D."/>
            <person name="Daum C."/>
            <person name="Ezra D."/>
            <person name="Gonzalez J."/>
            <person name="Henrissat B."/>
            <person name="Kuo A."/>
            <person name="Liang C."/>
            <person name="Lipzen A."/>
            <person name="Lutzoni F."/>
            <person name="Magnuson J."/>
            <person name="Mondo S."/>
            <person name="Nolan M."/>
            <person name="Ohm R."/>
            <person name="Pangilinan J."/>
            <person name="Park H.-J."/>
            <person name="Ramirez L."/>
            <person name="Alfaro M."/>
            <person name="Sun H."/>
            <person name="Tritt A."/>
            <person name="Yoshinaga Y."/>
            <person name="Zwiers L.-H."/>
            <person name="Turgeon B."/>
            <person name="Goodwin S."/>
            <person name="Spatafora J."/>
            <person name="Crous P."/>
            <person name="Grigoriev I."/>
        </authorList>
    </citation>
    <scope>NUCLEOTIDE SEQUENCE</scope>
    <source>
        <strain evidence="2">CBS 379.55</strain>
    </source>
</reference>
<dbReference type="Gene3D" id="2.40.40.10">
    <property type="entry name" value="RlpA-like domain"/>
    <property type="match status" value="1"/>
</dbReference>
<dbReference type="AlphaFoldDB" id="A0A6A6JAE1"/>
<evidence type="ECO:0000256" key="1">
    <source>
        <dbReference type="ARBA" id="ARBA00022729"/>
    </source>
</evidence>
<keyword evidence="1" id="KW-0732">Signal</keyword>
<accession>A0A6A6JAE1</accession>
<dbReference type="RefSeq" id="XP_033650766.1">
    <property type="nucleotide sequence ID" value="XM_033794763.1"/>
</dbReference>
<feature type="non-terminal residue" evidence="2">
    <location>
        <position position="1"/>
    </location>
</feature>
<keyword evidence="3" id="KW-1185">Reference proteome</keyword>
<evidence type="ECO:0000313" key="3">
    <source>
        <dbReference type="Proteomes" id="UP000800097"/>
    </source>
</evidence>
<proteinExistence type="predicted"/>
<name>A0A6A6JAE1_WESOR</name>
<dbReference type="InterPro" id="IPR036908">
    <property type="entry name" value="RlpA-like_sf"/>
</dbReference>
<protein>
    <submittedName>
        <fullName evidence="2">Uncharacterized protein</fullName>
    </submittedName>
</protein>
<dbReference type="OrthoDB" id="406505at2759"/>
<dbReference type="CDD" id="cd22191">
    <property type="entry name" value="DPBB_RlpA_EXP_N-like"/>
    <property type="match status" value="1"/>
</dbReference>